<proteinExistence type="predicted"/>
<dbReference type="AlphaFoldDB" id="A0A064C2T3"/>
<dbReference type="Proteomes" id="UP000320896">
    <property type="component" value="Unassembled WGS sequence"/>
</dbReference>
<evidence type="ECO:0008006" key="11">
    <source>
        <dbReference type="Google" id="ProtNLM"/>
    </source>
</evidence>
<dbReference type="EMBL" id="CMWB01000011">
    <property type="protein sequence ID" value="CKJ07418.1"/>
    <property type="molecule type" value="Genomic_DNA"/>
</dbReference>
<dbReference type="Proteomes" id="UP000315060">
    <property type="component" value="Unassembled WGS sequence"/>
</dbReference>
<evidence type="ECO:0000313" key="9">
    <source>
        <dbReference type="Proteomes" id="UP000315060"/>
    </source>
</evidence>
<feature type="compositionally biased region" description="Acidic residues" evidence="1">
    <location>
        <begin position="48"/>
        <end position="62"/>
    </location>
</feature>
<feature type="compositionally biased region" description="Basic and acidic residues" evidence="1">
    <location>
        <begin position="63"/>
        <end position="84"/>
    </location>
</feature>
<sequence>MKQEWFESNDFVKTTSKNKPDEQAQDGADKAEETIADLDTPIEKNTQVEEEVSQAEAELESQQEEKIETPEDSEARTEIEEKKASNSTEEEPDLPKATEKVTIAEESQEALPQQKSTTKEPLLISKSLESPYIPDQAPKSRDKWKEQVLDFWSWLVEAIKSPTSKLETSITHSYTAFLLLILFSSSSFFFSIYHIKHAYYGHIASINSRFPEQLAPLTLFSIISILVATTLFFFSFLLGSFVVRRFIHQEEEWTLDKVLQQYSQLLAIPIFLTAIASFFAFFDSLRFTALLCVISIGIILLASLHIITRPSQASETDSFYQLFLSVLVNGVIILLFFVAEVALIGDYLRILAFL</sequence>
<evidence type="ECO:0000313" key="4">
    <source>
        <dbReference type="EMBL" id="TVW84536.1"/>
    </source>
</evidence>
<feature type="region of interest" description="Disordered" evidence="1">
    <location>
        <begin position="1"/>
        <end position="100"/>
    </location>
</feature>
<keyword evidence="2" id="KW-0472">Membrane</keyword>
<protein>
    <recommendedName>
        <fullName evidence="11">Acyl-CoA cholesterol acyltransferase</fullName>
    </recommendedName>
</protein>
<evidence type="ECO:0000313" key="3">
    <source>
        <dbReference type="EMBL" id="CKJ07418.1"/>
    </source>
</evidence>
<dbReference type="EMBL" id="CABABW010000015">
    <property type="protein sequence ID" value="VRI37236.1"/>
    <property type="molecule type" value="Genomic_DNA"/>
</dbReference>
<gene>
    <name evidence="5" type="ORF">AZJ28_07570</name>
    <name evidence="4" type="ORF">AZJ70_06075</name>
    <name evidence="3" type="ORF">ERS096071_00854</name>
    <name evidence="6" type="ORF">SAMEA3381574_01588</name>
</gene>
<feature type="transmembrane region" description="Helical" evidence="2">
    <location>
        <begin position="289"/>
        <end position="307"/>
    </location>
</feature>
<evidence type="ECO:0000256" key="2">
    <source>
        <dbReference type="SAM" id="Phobius"/>
    </source>
</evidence>
<evidence type="ECO:0000313" key="8">
    <source>
        <dbReference type="Proteomes" id="UP000304540"/>
    </source>
</evidence>
<organism evidence="3 7">
    <name type="scientific">Streptococcus pneumoniae</name>
    <dbReference type="NCBI Taxonomy" id="1313"/>
    <lineage>
        <taxon>Bacteria</taxon>
        <taxon>Bacillati</taxon>
        <taxon>Bacillota</taxon>
        <taxon>Bacilli</taxon>
        <taxon>Lactobacillales</taxon>
        <taxon>Streptococcaceae</taxon>
        <taxon>Streptococcus</taxon>
    </lineage>
</organism>
<reference evidence="9 10" key="3">
    <citation type="submission" date="2019-07" db="EMBL/GenBank/DDBJ databases">
        <authorList>
            <person name="Mohale T."/>
        </authorList>
    </citation>
    <scope>NUCLEOTIDE SEQUENCE [LARGE SCALE GENOMIC DNA]</scope>
    <source>
        <strain evidence="4 10">NTPn 126</strain>
        <strain evidence="5 9">NTPn 59</strain>
    </source>
</reference>
<dbReference type="InterPro" id="IPR046481">
    <property type="entry name" value="DUF6574"/>
</dbReference>
<dbReference type="EMBL" id="VMWH01000061">
    <property type="protein sequence ID" value="TVW84536.1"/>
    <property type="molecule type" value="Genomic_DNA"/>
</dbReference>
<evidence type="ECO:0000313" key="10">
    <source>
        <dbReference type="Proteomes" id="UP000320896"/>
    </source>
</evidence>
<keyword evidence="2" id="KW-0812">Transmembrane</keyword>
<feature type="transmembrane region" description="Helical" evidence="2">
    <location>
        <begin position="262"/>
        <end position="282"/>
    </location>
</feature>
<feature type="transmembrane region" description="Helical" evidence="2">
    <location>
        <begin position="174"/>
        <end position="193"/>
    </location>
</feature>
<feature type="transmembrane region" description="Helical" evidence="2">
    <location>
        <begin position="214"/>
        <end position="242"/>
    </location>
</feature>
<name>A0A064C2T3_STREE</name>
<dbReference type="Proteomes" id="UP000304540">
    <property type="component" value="Unassembled WGS sequence"/>
</dbReference>
<feature type="transmembrane region" description="Helical" evidence="2">
    <location>
        <begin position="319"/>
        <end position="344"/>
    </location>
</feature>
<feature type="compositionally biased region" description="Basic and acidic residues" evidence="1">
    <location>
        <begin position="18"/>
        <end position="33"/>
    </location>
</feature>
<dbReference type="RefSeq" id="WP_016398964.1">
    <property type="nucleotide sequence ID" value="NZ_CFBY01000014.1"/>
</dbReference>
<dbReference type="EMBL" id="VMYC01000125">
    <property type="protein sequence ID" value="TVX69289.1"/>
    <property type="molecule type" value="Genomic_DNA"/>
</dbReference>
<dbReference type="Proteomes" id="UP000045541">
    <property type="component" value="Unassembled WGS sequence"/>
</dbReference>
<accession>A0A064C2T3</accession>
<dbReference type="Pfam" id="PF20214">
    <property type="entry name" value="DUF6574"/>
    <property type="match status" value="1"/>
</dbReference>
<evidence type="ECO:0000256" key="1">
    <source>
        <dbReference type="SAM" id="MobiDB-lite"/>
    </source>
</evidence>
<evidence type="ECO:0000313" key="5">
    <source>
        <dbReference type="EMBL" id="TVX69289.1"/>
    </source>
</evidence>
<reference evidence="3 7" key="1">
    <citation type="submission" date="2015-03" db="EMBL/GenBank/DDBJ databases">
        <authorList>
            <consortium name="Pathogen Informatics"/>
            <person name="Murphy D."/>
        </authorList>
    </citation>
    <scope>NUCLEOTIDE SEQUENCE [LARGE SCALE GENOMIC DNA]</scope>
    <source>
        <strain evidence="3 7">0310</strain>
    </source>
</reference>
<evidence type="ECO:0000313" key="6">
    <source>
        <dbReference type="EMBL" id="VRI37236.1"/>
    </source>
</evidence>
<keyword evidence="2" id="KW-1133">Transmembrane helix</keyword>
<evidence type="ECO:0000313" key="7">
    <source>
        <dbReference type="Proteomes" id="UP000045541"/>
    </source>
</evidence>
<reference evidence="6 8" key="2">
    <citation type="submission" date="2019-04" db="EMBL/GenBank/DDBJ databases">
        <authorList>
            <consortium name="Pathogen Informatics"/>
        </authorList>
    </citation>
    <scope>NUCLEOTIDE SEQUENCE [LARGE SCALE GENOMIC DNA]</scope>
    <source>
        <strain evidence="6 8">GPSC232</strain>
    </source>
</reference>